<dbReference type="InterPro" id="IPR050486">
    <property type="entry name" value="Mannose-1P_guanyltransferase"/>
</dbReference>
<protein>
    <recommendedName>
        <fullName evidence="1">Nucleotidyl transferase domain-containing protein</fullName>
    </recommendedName>
</protein>
<feature type="domain" description="Nucleotidyl transferase" evidence="1">
    <location>
        <begin position="2"/>
        <end position="227"/>
    </location>
</feature>
<dbReference type="InterPro" id="IPR029044">
    <property type="entry name" value="Nucleotide-diphossugar_trans"/>
</dbReference>
<evidence type="ECO:0000259" key="1">
    <source>
        <dbReference type="Pfam" id="PF00483"/>
    </source>
</evidence>
<dbReference type="Pfam" id="PF00483">
    <property type="entry name" value="NTP_transferase"/>
    <property type="match status" value="1"/>
</dbReference>
<dbReference type="InterPro" id="IPR005835">
    <property type="entry name" value="NTP_transferase_dom"/>
</dbReference>
<dbReference type="PANTHER" id="PTHR22572">
    <property type="entry name" value="SUGAR-1-PHOSPHATE GUANYL TRANSFERASE"/>
    <property type="match status" value="1"/>
</dbReference>
<dbReference type="KEGG" id="osu:NT6N_17950"/>
<sequence>MKAVILAGGLGTRLAPFTDVIPKPLLPIGEQSLMEVQITTLAAHGFNEIYIATNYKSDYVEAYLGDGSKYGVDLVFSKEEVRLGTCGPLTLLKEHLTEPFLMMNGDVLTKSDHSRMYEFGMNQESNLTIGTKVITHPFRFGNVQVSDDDLVTNLEEKPDLAFEILAGIYFFKPDIFAEIPENEYFGMDDLLHKMLRENKPVSRYSITEYWLDIGQVDDYTQAREEYSKHF</sequence>
<reference evidence="2" key="1">
    <citation type="submission" date="2024-07" db="EMBL/GenBank/DDBJ databases">
        <title>Complete genome sequence of Verrucomicrobiaceae bacterium NT6N.</title>
        <authorList>
            <person name="Huang C."/>
            <person name="Takami H."/>
            <person name="Hamasaki K."/>
        </authorList>
    </citation>
    <scope>NUCLEOTIDE SEQUENCE</scope>
    <source>
        <strain evidence="2">NT6N</strain>
    </source>
</reference>
<accession>A0AAT9FLA4</accession>
<gene>
    <name evidence="2" type="ORF">NT6N_17950</name>
</gene>
<evidence type="ECO:0000313" key="2">
    <source>
        <dbReference type="EMBL" id="BDS06755.1"/>
    </source>
</evidence>
<name>A0AAT9FLA4_9BACT</name>
<dbReference type="AlphaFoldDB" id="A0AAT9FLA4"/>
<proteinExistence type="predicted"/>
<organism evidence="2">
    <name type="scientific">Oceaniferula spumae</name>
    <dbReference type="NCBI Taxonomy" id="2979115"/>
    <lineage>
        <taxon>Bacteria</taxon>
        <taxon>Pseudomonadati</taxon>
        <taxon>Verrucomicrobiota</taxon>
        <taxon>Verrucomicrobiia</taxon>
        <taxon>Verrucomicrobiales</taxon>
        <taxon>Verrucomicrobiaceae</taxon>
        <taxon>Oceaniferula</taxon>
    </lineage>
</organism>
<dbReference type="EMBL" id="AP026866">
    <property type="protein sequence ID" value="BDS06755.1"/>
    <property type="molecule type" value="Genomic_DNA"/>
</dbReference>
<dbReference type="Gene3D" id="3.90.550.10">
    <property type="entry name" value="Spore Coat Polysaccharide Biosynthesis Protein SpsA, Chain A"/>
    <property type="match status" value="1"/>
</dbReference>
<dbReference type="SUPFAM" id="SSF53448">
    <property type="entry name" value="Nucleotide-diphospho-sugar transferases"/>
    <property type="match status" value="1"/>
</dbReference>